<organism evidence="3 4">
    <name type="scientific">Klebsormidium nitens</name>
    <name type="common">Green alga</name>
    <name type="synonym">Ulothrix nitens</name>
    <dbReference type="NCBI Taxonomy" id="105231"/>
    <lineage>
        <taxon>Eukaryota</taxon>
        <taxon>Viridiplantae</taxon>
        <taxon>Streptophyta</taxon>
        <taxon>Klebsormidiophyceae</taxon>
        <taxon>Klebsormidiales</taxon>
        <taxon>Klebsormidiaceae</taxon>
        <taxon>Klebsormidium</taxon>
    </lineage>
</organism>
<dbReference type="EC" id="2.4.2.-" evidence="1"/>
<reference evidence="3 4" key="1">
    <citation type="journal article" date="2014" name="Nat. Commun.">
        <title>Klebsormidium flaccidum genome reveals primary factors for plant terrestrial adaptation.</title>
        <authorList>
            <person name="Hori K."/>
            <person name="Maruyama F."/>
            <person name="Fujisawa T."/>
            <person name="Togashi T."/>
            <person name="Yamamoto N."/>
            <person name="Seo M."/>
            <person name="Sato S."/>
            <person name="Yamada T."/>
            <person name="Mori H."/>
            <person name="Tajima N."/>
            <person name="Moriyama T."/>
            <person name="Ikeuchi M."/>
            <person name="Watanabe M."/>
            <person name="Wada H."/>
            <person name="Kobayashi K."/>
            <person name="Saito M."/>
            <person name="Masuda T."/>
            <person name="Sasaki-Sekimoto Y."/>
            <person name="Mashiguchi K."/>
            <person name="Awai K."/>
            <person name="Shimojima M."/>
            <person name="Masuda S."/>
            <person name="Iwai M."/>
            <person name="Nobusawa T."/>
            <person name="Narise T."/>
            <person name="Kondo S."/>
            <person name="Saito H."/>
            <person name="Sato R."/>
            <person name="Murakawa M."/>
            <person name="Ihara Y."/>
            <person name="Oshima-Yamada Y."/>
            <person name="Ohtaka K."/>
            <person name="Satoh M."/>
            <person name="Sonobe K."/>
            <person name="Ishii M."/>
            <person name="Ohtani R."/>
            <person name="Kanamori-Sato M."/>
            <person name="Honoki R."/>
            <person name="Miyazaki D."/>
            <person name="Mochizuki H."/>
            <person name="Umetsu J."/>
            <person name="Higashi K."/>
            <person name="Shibata D."/>
            <person name="Kamiya Y."/>
            <person name="Sato N."/>
            <person name="Nakamura Y."/>
            <person name="Tabata S."/>
            <person name="Ida S."/>
            <person name="Kurokawa K."/>
            <person name="Ohta H."/>
        </authorList>
    </citation>
    <scope>NUCLEOTIDE SEQUENCE [LARGE SCALE GENOMIC DNA]</scope>
    <source>
        <strain evidence="3 4">NIES-2285</strain>
    </source>
</reference>
<evidence type="ECO:0000259" key="2">
    <source>
        <dbReference type="PROSITE" id="PS51059"/>
    </source>
</evidence>
<name>A0A1Y1IQ14_KLENI</name>
<accession>A0A1Y1IQ14</accession>
<dbReference type="OrthoDB" id="6133115at2759"/>
<keyword evidence="1" id="KW-0520">NAD</keyword>
<keyword evidence="4" id="KW-1185">Reference proteome</keyword>
<proteinExistence type="predicted"/>
<dbReference type="InterPro" id="IPR044964">
    <property type="entry name" value="RCD1/SRO1-5"/>
</dbReference>
<sequence length="133" mass="14554">MLRTEIAHEQVLVSPEKMQHFQVAVDCLTKARGDADVVRCWHGSTVNNIEKIAQHGFGIFSYAENGRLYGNGVYLGASVAVSNDYAKPDAKGTRHMLLCKAALGKLETSIHTMTQPSSGRYDSGTDNIFAPRL</sequence>
<keyword evidence="1" id="KW-0808">Transferase</keyword>
<dbReference type="PANTHER" id="PTHR32263">
    <property type="entry name" value="INACTIVE POLY [ADP-RIBOSE] POLYMERASE SRO4-RELATED"/>
    <property type="match status" value="1"/>
</dbReference>
<dbReference type="Pfam" id="PF00644">
    <property type="entry name" value="PARP"/>
    <property type="match status" value="1"/>
</dbReference>
<dbReference type="STRING" id="105231.A0A1Y1IQ14"/>
<dbReference type="Gene3D" id="3.90.228.10">
    <property type="match status" value="1"/>
</dbReference>
<dbReference type="SUPFAM" id="SSF56399">
    <property type="entry name" value="ADP-ribosylation"/>
    <property type="match status" value="1"/>
</dbReference>
<dbReference type="PROSITE" id="PS51059">
    <property type="entry name" value="PARP_CATALYTIC"/>
    <property type="match status" value="1"/>
</dbReference>
<evidence type="ECO:0000256" key="1">
    <source>
        <dbReference type="RuleBase" id="RU362114"/>
    </source>
</evidence>
<evidence type="ECO:0000313" key="3">
    <source>
        <dbReference type="EMBL" id="GAQ90707.1"/>
    </source>
</evidence>
<dbReference type="GO" id="GO:0003950">
    <property type="term" value="F:NAD+ poly-ADP-ribosyltransferase activity"/>
    <property type="evidence" value="ECO:0007669"/>
    <property type="project" value="UniProtKB-UniRule"/>
</dbReference>
<dbReference type="InterPro" id="IPR012317">
    <property type="entry name" value="Poly(ADP-ribose)pol_cat_dom"/>
</dbReference>
<feature type="domain" description="PARP catalytic" evidence="2">
    <location>
        <begin position="1"/>
        <end position="133"/>
    </location>
</feature>
<protein>
    <recommendedName>
        <fullName evidence="1">Poly [ADP-ribose] polymerase</fullName>
        <shortName evidence="1">PARP</shortName>
        <ecNumber evidence="1">2.4.2.-</ecNumber>
    </recommendedName>
</protein>
<dbReference type="AlphaFoldDB" id="A0A1Y1IQ14"/>
<dbReference type="EMBL" id="DF237625">
    <property type="protein sequence ID" value="GAQ90707.1"/>
    <property type="molecule type" value="Genomic_DNA"/>
</dbReference>
<keyword evidence="1" id="KW-0328">Glycosyltransferase</keyword>
<evidence type="ECO:0000313" key="4">
    <source>
        <dbReference type="Proteomes" id="UP000054558"/>
    </source>
</evidence>
<dbReference type="Proteomes" id="UP000054558">
    <property type="component" value="Unassembled WGS sequence"/>
</dbReference>
<gene>
    <name evidence="3" type="ORF">KFL_006760050</name>
</gene>